<dbReference type="EMBL" id="CAXAMM010009557">
    <property type="protein sequence ID" value="CAK9020701.1"/>
    <property type="molecule type" value="Genomic_DNA"/>
</dbReference>
<keyword evidence="3" id="KW-1185">Reference proteome</keyword>
<name>A0ABP0K1Q2_9DINO</name>
<dbReference type="SMART" id="SM00271">
    <property type="entry name" value="DnaJ"/>
    <property type="match status" value="1"/>
</dbReference>
<gene>
    <name evidence="2" type="ORF">SCF082_LOCUS15016</name>
</gene>
<dbReference type="PROSITE" id="PS50076">
    <property type="entry name" value="DNAJ_2"/>
    <property type="match status" value="1"/>
</dbReference>
<proteinExistence type="predicted"/>
<dbReference type="InterPro" id="IPR036869">
    <property type="entry name" value="J_dom_sf"/>
</dbReference>
<dbReference type="Proteomes" id="UP001642464">
    <property type="component" value="Unassembled WGS sequence"/>
</dbReference>
<evidence type="ECO:0000313" key="2">
    <source>
        <dbReference type="EMBL" id="CAK9020701.1"/>
    </source>
</evidence>
<sequence>MDGKDGTQVALLGAILVEARRASVAVPADSAKVCKKACRRRMHHLKVLGFASHELPSAETLRSAYRKLALAMHPDKPGGSITAFQELQNAYEAVLKAVSG</sequence>
<evidence type="ECO:0000259" key="1">
    <source>
        <dbReference type="PROSITE" id="PS50076"/>
    </source>
</evidence>
<comment type="caution">
    <text evidence="2">The sequence shown here is derived from an EMBL/GenBank/DDBJ whole genome shotgun (WGS) entry which is preliminary data.</text>
</comment>
<dbReference type="Gene3D" id="1.10.287.110">
    <property type="entry name" value="DnaJ domain"/>
    <property type="match status" value="1"/>
</dbReference>
<dbReference type="InterPro" id="IPR001623">
    <property type="entry name" value="DnaJ_domain"/>
</dbReference>
<dbReference type="CDD" id="cd06257">
    <property type="entry name" value="DnaJ"/>
    <property type="match status" value="1"/>
</dbReference>
<organism evidence="2 3">
    <name type="scientific">Durusdinium trenchii</name>
    <dbReference type="NCBI Taxonomy" id="1381693"/>
    <lineage>
        <taxon>Eukaryota</taxon>
        <taxon>Sar</taxon>
        <taxon>Alveolata</taxon>
        <taxon>Dinophyceae</taxon>
        <taxon>Suessiales</taxon>
        <taxon>Symbiodiniaceae</taxon>
        <taxon>Durusdinium</taxon>
    </lineage>
</organism>
<evidence type="ECO:0000313" key="3">
    <source>
        <dbReference type="Proteomes" id="UP001642464"/>
    </source>
</evidence>
<protein>
    <recommendedName>
        <fullName evidence="1">J domain-containing protein</fullName>
    </recommendedName>
</protein>
<dbReference type="Pfam" id="PF00226">
    <property type="entry name" value="DnaJ"/>
    <property type="match status" value="1"/>
</dbReference>
<dbReference type="SUPFAM" id="SSF46565">
    <property type="entry name" value="Chaperone J-domain"/>
    <property type="match status" value="1"/>
</dbReference>
<accession>A0ABP0K1Q2</accession>
<feature type="domain" description="J" evidence="1">
    <location>
        <begin position="43"/>
        <end position="99"/>
    </location>
</feature>
<reference evidence="2 3" key="1">
    <citation type="submission" date="2024-02" db="EMBL/GenBank/DDBJ databases">
        <authorList>
            <person name="Chen Y."/>
            <person name="Shah S."/>
            <person name="Dougan E. K."/>
            <person name="Thang M."/>
            <person name="Chan C."/>
        </authorList>
    </citation>
    <scope>NUCLEOTIDE SEQUENCE [LARGE SCALE GENOMIC DNA]</scope>
</reference>